<name>A0A0G2ADP2_9BACT</name>
<dbReference type="AlphaFoldDB" id="A0A0G2ADP2"/>
<proteinExistence type="predicted"/>
<feature type="compositionally biased region" description="Basic and acidic residues" evidence="1">
    <location>
        <begin position="1"/>
        <end position="20"/>
    </location>
</feature>
<comment type="caution">
    <text evidence="2">The sequence shown here is derived from an EMBL/GenBank/DDBJ whole genome shotgun (WGS) entry which is preliminary data.</text>
</comment>
<reference evidence="2 3" key="1">
    <citation type="journal article" date="2015" name="Nature">
        <title>rRNA introns, odd ribosomes, and small enigmatic genomes across a large radiation of phyla.</title>
        <authorList>
            <person name="Brown C.T."/>
            <person name="Hug L.A."/>
            <person name="Thomas B.C."/>
            <person name="Sharon I."/>
            <person name="Castelle C.J."/>
            <person name="Singh A."/>
            <person name="Wilkins M.J."/>
            <person name="Williams K.H."/>
            <person name="Banfield J.F."/>
        </authorList>
    </citation>
    <scope>NUCLEOTIDE SEQUENCE [LARGE SCALE GENOMIC DNA]</scope>
</reference>
<evidence type="ECO:0000313" key="2">
    <source>
        <dbReference type="EMBL" id="KKW30569.1"/>
    </source>
</evidence>
<feature type="region of interest" description="Disordered" evidence="1">
    <location>
        <begin position="1"/>
        <end position="44"/>
    </location>
</feature>
<gene>
    <name evidence="2" type="ORF">UY72_C0008G0002</name>
</gene>
<sequence length="44" mass="4901">MNGERTDLDDPLGDGREPTKHTSVYVEEDRRPATPRGAKYVASL</sequence>
<evidence type="ECO:0000256" key="1">
    <source>
        <dbReference type="SAM" id="MobiDB-lite"/>
    </source>
</evidence>
<dbReference type="EMBL" id="LCRD01000008">
    <property type="protein sequence ID" value="KKW30569.1"/>
    <property type="molecule type" value="Genomic_DNA"/>
</dbReference>
<accession>A0A0G2ADP2</accession>
<evidence type="ECO:0000313" key="3">
    <source>
        <dbReference type="Proteomes" id="UP000034846"/>
    </source>
</evidence>
<protein>
    <submittedName>
        <fullName evidence="2">Uncharacterized protein</fullName>
    </submittedName>
</protein>
<organism evidence="2 3">
    <name type="scientific">Candidatus Uhrbacteria bacterium GW2011_GWD2_52_7</name>
    <dbReference type="NCBI Taxonomy" id="1618989"/>
    <lineage>
        <taxon>Bacteria</taxon>
        <taxon>Candidatus Uhriibacteriota</taxon>
    </lineage>
</organism>
<dbReference type="Proteomes" id="UP000034846">
    <property type="component" value="Unassembled WGS sequence"/>
</dbReference>